<proteinExistence type="predicted"/>
<organism evidence="2 3">
    <name type="scientific">Armillaria solidipes</name>
    <dbReference type="NCBI Taxonomy" id="1076256"/>
    <lineage>
        <taxon>Eukaryota</taxon>
        <taxon>Fungi</taxon>
        <taxon>Dikarya</taxon>
        <taxon>Basidiomycota</taxon>
        <taxon>Agaricomycotina</taxon>
        <taxon>Agaricomycetes</taxon>
        <taxon>Agaricomycetidae</taxon>
        <taxon>Agaricales</taxon>
        <taxon>Marasmiineae</taxon>
        <taxon>Physalacriaceae</taxon>
        <taxon>Armillaria</taxon>
    </lineage>
</organism>
<accession>A0A2H3AXB3</accession>
<evidence type="ECO:0000256" key="1">
    <source>
        <dbReference type="SAM" id="MobiDB-lite"/>
    </source>
</evidence>
<dbReference type="EMBL" id="KZ293459">
    <property type="protein sequence ID" value="PBK63349.1"/>
    <property type="molecule type" value="Genomic_DNA"/>
</dbReference>
<gene>
    <name evidence="2" type="ORF">ARMSODRAFT_1088643</name>
</gene>
<evidence type="ECO:0000313" key="3">
    <source>
        <dbReference type="Proteomes" id="UP000218334"/>
    </source>
</evidence>
<feature type="region of interest" description="Disordered" evidence="1">
    <location>
        <begin position="23"/>
        <end position="47"/>
    </location>
</feature>
<keyword evidence="3" id="KW-1185">Reference proteome</keyword>
<protein>
    <submittedName>
        <fullName evidence="2">Uncharacterized protein</fullName>
    </submittedName>
</protein>
<dbReference type="AlphaFoldDB" id="A0A2H3AXB3"/>
<sequence>MSTVRSRSGISCFQDISDVEHEDNIPSVRDTVASDSPEERETLTNDLSNVVDDDTTKIAGCFNLNLRCSMAG</sequence>
<reference evidence="3" key="1">
    <citation type="journal article" date="2017" name="Nat. Ecol. Evol.">
        <title>Genome expansion and lineage-specific genetic innovations in the forest pathogenic fungi Armillaria.</title>
        <authorList>
            <person name="Sipos G."/>
            <person name="Prasanna A.N."/>
            <person name="Walter M.C."/>
            <person name="O'Connor E."/>
            <person name="Balint B."/>
            <person name="Krizsan K."/>
            <person name="Kiss B."/>
            <person name="Hess J."/>
            <person name="Varga T."/>
            <person name="Slot J."/>
            <person name="Riley R."/>
            <person name="Boka B."/>
            <person name="Rigling D."/>
            <person name="Barry K."/>
            <person name="Lee J."/>
            <person name="Mihaltcheva S."/>
            <person name="LaButti K."/>
            <person name="Lipzen A."/>
            <person name="Waldron R."/>
            <person name="Moloney N.M."/>
            <person name="Sperisen C."/>
            <person name="Kredics L."/>
            <person name="Vagvoelgyi C."/>
            <person name="Patrignani A."/>
            <person name="Fitzpatrick D."/>
            <person name="Nagy I."/>
            <person name="Doyle S."/>
            <person name="Anderson J.B."/>
            <person name="Grigoriev I.V."/>
            <person name="Gueldener U."/>
            <person name="Muensterkoetter M."/>
            <person name="Nagy L.G."/>
        </authorList>
    </citation>
    <scope>NUCLEOTIDE SEQUENCE [LARGE SCALE GENOMIC DNA]</scope>
    <source>
        <strain evidence="3">28-4</strain>
    </source>
</reference>
<evidence type="ECO:0000313" key="2">
    <source>
        <dbReference type="EMBL" id="PBK63349.1"/>
    </source>
</evidence>
<name>A0A2H3AXB3_9AGAR</name>
<dbReference type="Proteomes" id="UP000218334">
    <property type="component" value="Unassembled WGS sequence"/>
</dbReference>